<accession>R6IIR8</accession>
<sequence length="292" mass="33847">MLVCSVFVLSGLNVAFAYDNSNHPVRIIASRYRTMPYEVSITPYEVGLYALDDLDNTDHRKDVKAFLEWYLKRINNNDKNGMSGTIYDVILYGDKEKVLPQYDSIDGYSGLFLVLLNKYCEQTGDISLIKKYWQQIEDMAYTISYLQQVDGLTIAMPDYPVKYLMDNCEAYGGINSFLYLAQKADKKINYEYYQNIADNIKNAIFNVLLNTSTGDFSWSDEADGRISNWGIFYPDSYAQIFLIYYDVLDEYGKSVIWDKFLERYPSVTWKNLPSEQAVFCRLVKKKMGMDAK</sequence>
<feature type="chain" id="PRO_5004408816" description="D-glucuronyl C5-epimerase C-terminal domain-containing protein" evidence="1">
    <location>
        <begin position="18"/>
        <end position="292"/>
    </location>
</feature>
<dbReference type="eggNOG" id="COG3408">
    <property type="taxonomic scope" value="Bacteria"/>
</dbReference>
<keyword evidence="1" id="KW-0732">Signal</keyword>
<dbReference type="STRING" id="1262914.BN533_00007"/>
<dbReference type="Gene3D" id="1.50.10.10">
    <property type="match status" value="1"/>
</dbReference>
<reference evidence="2" key="1">
    <citation type="submission" date="2012-11" db="EMBL/GenBank/DDBJ databases">
        <title>Dependencies among metagenomic species, viruses, plasmids and units of genetic variation.</title>
        <authorList>
            <person name="Nielsen H.B."/>
            <person name="Almeida M."/>
            <person name="Juncker A.S."/>
            <person name="Rasmussen S."/>
            <person name="Li J."/>
            <person name="Sunagawa S."/>
            <person name="Plichta D."/>
            <person name="Gautier L."/>
            <person name="Le Chatelier E."/>
            <person name="Peletier E."/>
            <person name="Bonde I."/>
            <person name="Nielsen T."/>
            <person name="Manichanh C."/>
            <person name="Arumugam M."/>
            <person name="Batto J."/>
            <person name="Santos M.B.Q.D."/>
            <person name="Blom N."/>
            <person name="Borruel N."/>
            <person name="Burgdorf K.S."/>
            <person name="Boumezbeur F."/>
            <person name="Casellas F."/>
            <person name="Dore J."/>
            <person name="Guarner F."/>
            <person name="Hansen T."/>
            <person name="Hildebrand F."/>
            <person name="Kaas R.S."/>
            <person name="Kennedy S."/>
            <person name="Kristiansen K."/>
            <person name="Kultima J.R."/>
            <person name="Leonard P."/>
            <person name="Levenez F."/>
            <person name="Lund O."/>
            <person name="Moumen B."/>
            <person name="Le Paslier D."/>
            <person name="Pons N."/>
            <person name="Pedersen O."/>
            <person name="Prifti E."/>
            <person name="Qin J."/>
            <person name="Raes J."/>
            <person name="Tap J."/>
            <person name="Tims S."/>
            <person name="Ussery D.W."/>
            <person name="Yamada T."/>
            <person name="MetaHit consortium"/>
            <person name="Renault P."/>
            <person name="Sicheritz-Ponten T."/>
            <person name="Bork P."/>
            <person name="Wang J."/>
            <person name="Brunak S."/>
            <person name="Ehrlich S.D."/>
        </authorList>
    </citation>
    <scope>NUCLEOTIDE SEQUENCE [LARGE SCALE GENOMIC DNA]</scope>
</reference>
<evidence type="ECO:0008006" key="3">
    <source>
        <dbReference type="Google" id="ProtNLM"/>
    </source>
</evidence>
<dbReference type="EMBL" id="CBDS010000027">
    <property type="protein sequence ID" value="CDB45231.1"/>
    <property type="molecule type" value="Genomic_DNA"/>
</dbReference>
<evidence type="ECO:0000256" key="1">
    <source>
        <dbReference type="SAM" id="SignalP"/>
    </source>
</evidence>
<comment type="caution">
    <text evidence="2">The sequence shown here is derived from an EMBL/GenBank/DDBJ whole genome shotgun (WGS) entry which is preliminary data.</text>
</comment>
<name>R6IIR8_9FIRM</name>
<dbReference type="HOGENOM" id="CLU_1044985_0_0_9"/>
<proteinExistence type="predicted"/>
<dbReference type="InterPro" id="IPR012341">
    <property type="entry name" value="6hp_glycosidase-like_sf"/>
</dbReference>
<protein>
    <recommendedName>
        <fullName evidence="3">D-glucuronyl C5-epimerase C-terminal domain-containing protein</fullName>
    </recommendedName>
</protein>
<organism evidence="2">
    <name type="scientific">Phascolarctobacterium faecium</name>
    <dbReference type="NCBI Taxonomy" id="33025"/>
    <lineage>
        <taxon>Bacteria</taxon>
        <taxon>Bacillati</taxon>
        <taxon>Bacillota</taxon>
        <taxon>Negativicutes</taxon>
        <taxon>Acidaminococcales</taxon>
        <taxon>Acidaminococcaceae</taxon>
        <taxon>Phascolarctobacterium</taxon>
    </lineage>
</organism>
<dbReference type="SUPFAM" id="SSF48208">
    <property type="entry name" value="Six-hairpin glycosidases"/>
    <property type="match status" value="1"/>
</dbReference>
<dbReference type="GO" id="GO:0005975">
    <property type="term" value="P:carbohydrate metabolic process"/>
    <property type="evidence" value="ECO:0007669"/>
    <property type="project" value="InterPro"/>
</dbReference>
<gene>
    <name evidence="2" type="ORF">BN533_00007</name>
</gene>
<dbReference type="InterPro" id="IPR008928">
    <property type="entry name" value="6-hairpin_glycosidase_sf"/>
</dbReference>
<feature type="signal peptide" evidence="1">
    <location>
        <begin position="1"/>
        <end position="17"/>
    </location>
</feature>
<dbReference type="AlphaFoldDB" id="R6IIR8"/>
<evidence type="ECO:0000313" key="2">
    <source>
        <dbReference type="EMBL" id="CDB45231.1"/>
    </source>
</evidence>